<evidence type="ECO:0000313" key="1">
    <source>
        <dbReference type="EMBL" id="TCP30053.1"/>
    </source>
</evidence>
<reference evidence="1 2" key="1">
    <citation type="submission" date="2019-03" db="EMBL/GenBank/DDBJ databases">
        <title>Genomic Encyclopedia of Type Strains, Phase IV (KMG-IV): sequencing the most valuable type-strain genomes for metagenomic binning, comparative biology and taxonomic classification.</title>
        <authorList>
            <person name="Goeker M."/>
        </authorList>
    </citation>
    <scope>NUCLEOTIDE SEQUENCE [LARGE SCALE GENOMIC DNA]</scope>
    <source>
        <strain evidence="1 2">DSM 2132</strain>
    </source>
</reference>
<accession>A0A4R2P5J0</accession>
<dbReference type="GO" id="GO:0005198">
    <property type="term" value="F:structural molecule activity"/>
    <property type="evidence" value="ECO:0007669"/>
    <property type="project" value="InterPro"/>
</dbReference>
<sequence length="462" mass="50844">MRSVLMAAGYDAAGRGRRAAEWEPADFGPNALAAGDLALVRRRSRGALRRNSIADTAAEAFTDNLVGSGIRPQFKAPDEGFAAALSDWWQDWAECADADGVLDFYALQALVTRAWYEGGECFVRLRPRRLSDGLPAPVQIQVLESEMVPLDQQDGGAAGHTVRHGIEFDAIGRRVAYHVYRHHPHEIDAHGAGGAGGDGWRTVRVPASEMLHIYLPRRPGEVRGEPRLTRALVKLRDLDDYDDAELVRKKNAAMFVGVIRRALDGGAVPAVGAPIDESDAGGLGDETEERAIEPGTFTVLEDGQDITFSKPEDVGGQYEVFMRTQLRLIAQAGGVLYEQLTGDYGQINDRTYRAALNGLIRKVERLQAHVLVAQFCRPVWRRLWAARPLDLAVPAGLSDRQARAVAWRPHAFRYLHPVQEVDAAVKEIEAGLASREQKIAERGGDIREVDAARRGDRARNEE</sequence>
<dbReference type="GO" id="GO:0019068">
    <property type="term" value="P:virion assembly"/>
    <property type="evidence" value="ECO:0007669"/>
    <property type="project" value="InterPro"/>
</dbReference>
<evidence type="ECO:0000313" key="2">
    <source>
        <dbReference type="Proteomes" id="UP000295399"/>
    </source>
</evidence>
<name>A0A4R2P5J0_RHOSA</name>
<protein>
    <submittedName>
        <fullName evidence="1">Lambda family phage portal protein</fullName>
    </submittedName>
</protein>
<dbReference type="EMBL" id="SLXO01000016">
    <property type="protein sequence ID" value="TCP30053.1"/>
    <property type="molecule type" value="Genomic_DNA"/>
</dbReference>
<comment type="caution">
    <text evidence="1">The sequence shown here is derived from an EMBL/GenBank/DDBJ whole genome shotgun (WGS) entry which is preliminary data.</text>
</comment>
<dbReference type="Proteomes" id="UP000295399">
    <property type="component" value="Unassembled WGS sequence"/>
</dbReference>
<dbReference type="RefSeq" id="WP_165878924.1">
    <property type="nucleotide sequence ID" value="NZ_JACIGF010000016.1"/>
</dbReference>
<dbReference type="Pfam" id="PF05136">
    <property type="entry name" value="Phage_portal_2"/>
    <property type="match status" value="1"/>
</dbReference>
<dbReference type="NCBIfam" id="TIGR01539">
    <property type="entry name" value="portal_lambda"/>
    <property type="match status" value="1"/>
</dbReference>
<organism evidence="1 2">
    <name type="scientific">Rhodothalassium salexigens DSM 2132</name>
    <dbReference type="NCBI Taxonomy" id="1188247"/>
    <lineage>
        <taxon>Bacteria</taxon>
        <taxon>Pseudomonadati</taxon>
        <taxon>Pseudomonadota</taxon>
        <taxon>Alphaproteobacteria</taxon>
        <taxon>Rhodothalassiales</taxon>
        <taxon>Rhodothalassiaceae</taxon>
        <taxon>Rhodothalassium</taxon>
    </lineage>
</organism>
<keyword evidence="2" id="KW-1185">Reference proteome</keyword>
<proteinExistence type="predicted"/>
<dbReference type="InParanoid" id="A0A4R2P5J0"/>
<gene>
    <name evidence="1" type="ORF">EV659_11618</name>
</gene>
<dbReference type="InterPro" id="IPR006429">
    <property type="entry name" value="Phage_lambda_portal"/>
</dbReference>
<dbReference type="AlphaFoldDB" id="A0A4R2P5J0"/>